<dbReference type="EMBL" id="JBHRZG010000009">
    <property type="protein sequence ID" value="MFC3832918.1"/>
    <property type="molecule type" value="Genomic_DNA"/>
</dbReference>
<keyword evidence="4" id="KW-1185">Reference proteome</keyword>
<dbReference type="Proteomes" id="UP001595803">
    <property type="component" value="Unassembled WGS sequence"/>
</dbReference>
<keyword evidence="2" id="KW-0812">Transmembrane</keyword>
<proteinExistence type="predicted"/>
<accession>A0ABV7Z9F2</accession>
<evidence type="ECO:0000256" key="1">
    <source>
        <dbReference type="SAM" id="MobiDB-lite"/>
    </source>
</evidence>
<sequence length="239" mass="24664">MTTPPARANRTLSAALLALYGALFLACWLGLGPQTLAWSLNRALGVVAYVLLALSVTFGALLGSRASPPWLSRAQQGGWHGLISGAALLLGGLHGLLLTVDAQSPQPLLAVLLPGASTVLPLAVGLGILGLYGLLVVWASTRLRARLSPRIWRALHLGAYPSFALLTAHGLLAGSDGLTVLYGVSLGAVVYTFGLRLLDRRRPAGQPRALAAPLTPPAIPAAATDPTLSPPVSPPRSLP</sequence>
<evidence type="ECO:0000313" key="4">
    <source>
        <dbReference type="Proteomes" id="UP001595803"/>
    </source>
</evidence>
<gene>
    <name evidence="3" type="ORF">ACFOSB_08630</name>
</gene>
<feature type="transmembrane region" description="Helical" evidence="2">
    <location>
        <begin position="82"/>
        <end position="100"/>
    </location>
</feature>
<feature type="transmembrane region" description="Helical" evidence="2">
    <location>
        <begin position="43"/>
        <end position="62"/>
    </location>
</feature>
<feature type="transmembrane region" description="Helical" evidence="2">
    <location>
        <begin position="12"/>
        <end position="31"/>
    </location>
</feature>
<organism evidence="3 4">
    <name type="scientific">Deinococcus rufus</name>
    <dbReference type="NCBI Taxonomy" id="2136097"/>
    <lineage>
        <taxon>Bacteria</taxon>
        <taxon>Thermotogati</taxon>
        <taxon>Deinococcota</taxon>
        <taxon>Deinococci</taxon>
        <taxon>Deinococcales</taxon>
        <taxon>Deinococcaceae</taxon>
        <taxon>Deinococcus</taxon>
    </lineage>
</organism>
<name>A0ABV7Z9F2_9DEIO</name>
<evidence type="ECO:0000313" key="3">
    <source>
        <dbReference type="EMBL" id="MFC3832918.1"/>
    </source>
</evidence>
<evidence type="ECO:0000256" key="2">
    <source>
        <dbReference type="SAM" id="Phobius"/>
    </source>
</evidence>
<keyword evidence="2" id="KW-1133">Transmembrane helix</keyword>
<feature type="transmembrane region" description="Helical" evidence="2">
    <location>
        <begin position="151"/>
        <end position="172"/>
    </location>
</feature>
<protein>
    <submittedName>
        <fullName evidence="3">Ferric reductase-like transmembrane domain-containing protein</fullName>
    </submittedName>
</protein>
<feature type="region of interest" description="Disordered" evidence="1">
    <location>
        <begin position="208"/>
        <end position="239"/>
    </location>
</feature>
<dbReference type="PROSITE" id="PS51257">
    <property type="entry name" value="PROKAR_LIPOPROTEIN"/>
    <property type="match status" value="1"/>
</dbReference>
<keyword evidence="2" id="KW-0472">Membrane</keyword>
<comment type="caution">
    <text evidence="3">The sequence shown here is derived from an EMBL/GenBank/DDBJ whole genome shotgun (WGS) entry which is preliminary data.</text>
</comment>
<feature type="compositionally biased region" description="Pro residues" evidence="1">
    <location>
        <begin position="228"/>
        <end position="239"/>
    </location>
</feature>
<feature type="transmembrane region" description="Helical" evidence="2">
    <location>
        <begin position="120"/>
        <end position="139"/>
    </location>
</feature>
<dbReference type="RefSeq" id="WP_322474807.1">
    <property type="nucleotide sequence ID" value="NZ_JBHRZG010000009.1"/>
</dbReference>
<feature type="transmembrane region" description="Helical" evidence="2">
    <location>
        <begin position="178"/>
        <end position="198"/>
    </location>
</feature>
<reference evidence="4" key="1">
    <citation type="journal article" date="2019" name="Int. J. Syst. Evol. Microbiol.">
        <title>The Global Catalogue of Microorganisms (GCM) 10K type strain sequencing project: providing services to taxonomists for standard genome sequencing and annotation.</title>
        <authorList>
            <consortium name="The Broad Institute Genomics Platform"/>
            <consortium name="The Broad Institute Genome Sequencing Center for Infectious Disease"/>
            <person name="Wu L."/>
            <person name="Ma J."/>
        </authorList>
    </citation>
    <scope>NUCLEOTIDE SEQUENCE [LARGE SCALE GENOMIC DNA]</scope>
    <source>
        <strain evidence="4">CCTCC AB 2017081</strain>
    </source>
</reference>